<evidence type="ECO:0000313" key="4">
    <source>
        <dbReference type="Proteomes" id="UP001235547"/>
    </source>
</evidence>
<feature type="region of interest" description="Disordered" evidence="1">
    <location>
        <begin position="27"/>
        <end position="90"/>
    </location>
</feature>
<accession>A0ABY8CMU5</accession>
<organism evidence="3 4">
    <name type="scientific">Sinorhizobium numidicum</name>
    <dbReference type="NCBI Taxonomy" id="680248"/>
    <lineage>
        <taxon>Bacteria</taxon>
        <taxon>Pseudomonadati</taxon>
        <taxon>Pseudomonadota</taxon>
        <taxon>Alphaproteobacteria</taxon>
        <taxon>Hyphomicrobiales</taxon>
        <taxon>Rhizobiaceae</taxon>
        <taxon>Sinorhizobium/Ensifer group</taxon>
        <taxon>Sinorhizobium</taxon>
    </lineage>
</organism>
<evidence type="ECO:0000256" key="2">
    <source>
        <dbReference type="SAM" id="SignalP"/>
    </source>
</evidence>
<proteinExistence type="predicted"/>
<dbReference type="EMBL" id="CP120370">
    <property type="protein sequence ID" value="WEX79969.1"/>
    <property type="molecule type" value="Genomic_DNA"/>
</dbReference>
<name>A0ABY8CMU5_9HYPH</name>
<feature type="compositionally biased region" description="Basic and acidic residues" evidence="1">
    <location>
        <begin position="44"/>
        <end position="64"/>
    </location>
</feature>
<keyword evidence="2" id="KW-0732">Signal</keyword>
<keyword evidence="4" id="KW-1185">Reference proteome</keyword>
<reference evidence="3 4" key="1">
    <citation type="submission" date="2023-03" db="EMBL/GenBank/DDBJ databases">
        <authorList>
            <person name="Kaur S."/>
            <person name="Espinosa-Saiz D."/>
            <person name="Velazquez E."/>
            <person name="Menendez E."/>
            <person name="diCenzo G.C."/>
        </authorList>
    </citation>
    <scope>NUCLEOTIDE SEQUENCE [LARGE SCALE GENOMIC DNA]</scope>
    <source>
        <strain evidence="3 4">LMG 27395</strain>
    </source>
</reference>
<evidence type="ECO:0000313" key="3">
    <source>
        <dbReference type="EMBL" id="WEX79969.1"/>
    </source>
</evidence>
<dbReference type="RefSeq" id="WP_280730670.1">
    <property type="nucleotide sequence ID" value="NZ_CP120367.1"/>
</dbReference>
<evidence type="ECO:0000256" key="1">
    <source>
        <dbReference type="SAM" id="MobiDB-lite"/>
    </source>
</evidence>
<protein>
    <recommendedName>
        <fullName evidence="5">Secreted protein</fullName>
    </recommendedName>
</protein>
<dbReference type="Proteomes" id="UP001235547">
    <property type="component" value="Chromosome 2"/>
</dbReference>
<gene>
    <name evidence="3" type="ORF">PYH38_001353</name>
</gene>
<feature type="compositionally biased region" description="Low complexity" evidence="1">
    <location>
        <begin position="81"/>
        <end position="90"/>
    </location>
</feature>
<sequence>MNFKHSSIFALALALGVSPLALSGIASAQGTQQSQQGTSGAQETETRRGDETSQSGSREDRCARADAPADCPDDSVDRPPKTTGTTGDTK</sequence>
<feature type="compositionally biased region" description="Low complexity" evidence="1">
    <location>
        <begin position="27"/>
        <end position="42"/>
    </location>
</feature>
<feature type="signal peptide" evidence="2">
    <location>
        <begin position="1"/>
        <end position="28"/>
    </location>
</feature>
<evidence type="ECO:0008006" key="5">
    <source>
        <dbReference type="Google" id="ProtNLM"/>
    </source>
</evidence>
<feature type="chain" id="PRO_5045151204" description="Secreted protein" evidence="2">
    <location>
        <begin position="29"/>
        <end position="90"/>
    </location>
</feature>